<dbReference type="Proteomes" id="UP000050761">
    <property type="component" value="Unassembled WGS sequence"/>
</dbReference>
<organism evidence="1">
    <name type="scientific">Heligmosomoides polygyrus</name>
    <name type="common">Parasitic roundworm</name>
    <dbReference type="NCBI Taxonomy" id="6339"/>
    <lineage>
        <taxon>Eukaryota</taxon>
        <taxon>Metazoa</taxon>
        <taxon>Ecdysozoa</taxon>
        <taxon>Nematoda</taxon>
        <taxon>Chromadorea</taxon>
        <taxon>Rhabditida</taxon>
        <taxon>Rhabditina</taxon>
        <taxon>Rhabditomorpha</taxon>
        <taxon>Strongyloidea</taxon>
        <taxon>Heligmosomidae</taxon>
        <taxon>Heligmosomoides</taxon>
    </lineage>
</organism>
<protein>
    <submittedName>
        <fullName evidence="3">Reverse transcriptase domain-containing protein</fullName>
    </submittedName>
</protein>
<evidence type="ECO:0000313" key="2">
    <source>
        <dbReference type="Proteomes" id="UP000050761"/>
    </source>
</evidence>
<evidence type="ECO:0000313" key="1">
    <source>
        <dbReference type="EMBL" id="VDO98701.1"/>
    </source>
</evidence>
<gene>
    <name evidence="1" type="ORF">HPBE_LOCUS14164</name>
</gene>
<sequence>MLFFFDHEFQHRAVYSDNARVIFGKIACRSNLLIPYEIRQDTGRSAALEEQQALAEGPVGDSGVQYAPFVPTGLLTWANISLCGGSNCESLPKMDLQPIASDKHVDEAFSFSVFPPSKLRPLGILRRSEAQLKKRYSLGIHVSELVVIQDLVRGQHFNETLVKKYEYCVVTTVLKTAKVLKIVAKTYDQLDNVMLASEDKAELERQLQAWCDRLAAIGLKLNVKKSEYLTTDVNEAVSIEINGTALVRATHFMYLGSAIASDGSLMSEVNSRIPERLKSKIYRTVVRPVAMYGAECWSATKEGESKNTELDGWCHAFGSVRNVSIRQKFGVAPIADKLHEVLLRWYGYFVRADGDTFGRLAST</sequence>
<reference evidence="1 2" key="1">
    <citation type="submission" date="2018-11" db="EMBL/GenBank/DDBJ databases">
        <authorList>
            <consortium name="Pathogen Informatics"/>
        </authorList>
    </citation>
    <scope>NUCLEOTIDE SEQUENCE [LARGE SCALE GENOMIC DNA]</scope>
</reference>
<dbReference type="WBParaSite" id="HPBE_0001416301-mRNA-1">
    <property type="protein sequence ID" value="HPBE_0001416301-mRNA-1"/>
    <property type="gene ID" value="HPBE_0001416301"/>
</dbReference>
<proteinExistence type="predicted"/>
<reference evidence="3" key="2">
    <citation type="submission" date="2019-09" db="UniProtKB">
        <authorList>
            <consortium name="WormBaseParasite"/>
        </authorList>
    </citation>
    <scope>IDENTIFICATION</scope>
</reference>
<accession>A0A3P7ZDZ3</accession>
<dbReference type="PANTHER" id="PTHR47027:SF20">
    <property type="entry name" value="REVERSE TRANSCRIPTASE-LIKE PROTEIN WITH RNA-DIRECTED DNA POLYMERASE DOMAIN"/>
    <property type="match status" value="1"/>
</dbReference>
<dbReference type="AlphaFoldDB" id="A0A3P7ZDZ3"/>
<dbReference type="PANTHER" id="PTHR47027">
    <property type="entry name" value="REVERSE TRANSCRIPTASE DOMAIN-CONTAINING PROTEIN"/>
    <property type="match status" value="1"/>
</dbReference>
<evidence type="ECO:0000313" key="3">
    <source>
        <dbReference type="WBParaSite" id="HPBE_0001416301-mRNA-1"/>
    </source>
</evidence>
<name>A0A3P7ZDZ3_HELPZ</name>
<dbReference type="EMBL" id="UZAH01028235">
    <property type="protein sequence ID" value="VDO98701.1"/>
    <property type="molecule type" value="Genomic_DNA"/>
</dbReference>
<keyword evidence="2" id="KW-1185">Reference proteome</keyword>
<dbReference type="OrthoDB" id="425681at2759"/>